<reference evidence="3" key="1">
    <citation type="submission" date="2010-08" db="EMBL/GenBank/DDBJ databases">
        <authorList>
            <person name="Muzny D."/>
            <person name="Qin X."/>
            <person name="Buhay C."/>
            <person name="Dugan-Rocha S."/>
            <person name="Ding Y."/>
            <person name="Chen G."/>
            <person name="Hawes A."/>
            <person name="Holder M."/>
            <person name="Jhangiani S."/>
            <person name="Johnson A."/>
            <person name="Khan Z."/>
            <person name="Li Z."/>
            <person name="Liu W."/>
            <person name="Liu X."/>
            <person name="Perez L."/>
            <person name="Shen H."/>
            <person name="Wang Q."/>
            <person name="Watt J."/>
            <person name="Xi L."/>
            <person name="Xin Y."/>
            <person name="Zhou J."/>
            <person name="Deng J."/>
            <person name="Jiang H."/>
            <person name="Liu Y."/>
            <person name="Qu J."/>
            <person name="Song X.-Z."/>
            <person name="Zhang L."/>
            <person name="Villasana D."/>
            <person name="Johnson A."/>
            <person name="Liu J."/>
            <person name="Liyanage D."/>
            <person name="Lorensuhewa L."/>
            <person name="Robinson T."/>
            <person name="Song A."/>
            <person name="Song B.-B."/>
            <person name="Dinh H."/>
            <person name="Thornton R."/>
            <person name="Coyle M."/>
            <person name="Francisco L."/>
            <person name="Jackson L."/>
            <person name="Javaid M."/>
            <person name="Korchina V."/>
            <person name="Kovar C."/>
            <person name="Mata R."/>
            <person name="Mathew T."/>
            <person name="Ngo R."/>
            <person name="Nguyen L."/>
            <person name="Nguyen N."/>
            <person name="Okwuonu G."/>
            <person name="Ongeri F."/>
            <person name="Pham C."/>
            <person name="Simmons D."/>
            <person name="Wilczek-Boney K."/>
            <person name="Hale W."/>
            <person name="Jakkamsetti A."/>
            <person name="Pham P."/>
            <person name="Ruth R."/>
            <person name="San Lucas F."/>
            <person name="Warren J."/>
            <person name="Zhang J."/>
            <person name="Zhao Z."/>
            <person name="Zhou C."/>
            <person name="Zhu D."/>
            <person name="Lee S."/>
            <person name="Bess C."/>
            <person name="Blankenburg K."/>
            <person name="Forbes L."/>
            <person name="Fu Q."/>
            <person name="Gubbala S."/>
            <person name="Hirani K."/>
            <person name="Jayaseelan J.C."/>
            <person name="Lara F."/>
            <person name="Munidasa M."/>
            <person name="Palculict T."/>
            <person name="Patil S."/>
            <person name="Pu L.-L."/>
            <person name="Saada N."/>
            <person name="Tang L."/>
            <person name="Weissenberger G."/>
            <person name="Zhu Y."/>
            <person name="Hemphill L."/>
            <person name="Shang Y."/>
            <person name="Youmans B."/>
            <person name="Ayvaz T."/>
            <person name="Ross M."/>
            <person name="Santibanez J."/>
            <person name="Aqrawi P."/>
            <person name="Gross S."/>
            <person name="Joshi V."/>
            <person name="Fowler G."/>
            <person name="Nazareth L."/>
            <person name="Reid J."/>
            <person name="Worley K."/>
            <person name="Petrosino J."/>
            <person name="Highlander S."/>
            <person name="Gibbs R."/>
        </authorList>
    </citation>
    <scope>NUCLEOTIDE SEQUENCE [LARGE SCALE GENOMIC DNA]</scope>
    <source>
        <strain evidence="3">DSM 15272</strain>
    </source>
</reference>
<accession>E2SGB1</accession>
<protein>
    <submittedName>
        <fullName evidence="3">Virulence factor Mce family protein</fullName>
    </submittedName>
</protein>
<evidence type="ECO:0000259" key="1">
    <source>
        <dbReference type="Pfam" id="PF02470"/>
    </source>
</evidence>
<proteinExistence type="predicted"/>
<keyword evidence="4" id="KW-1185">Reference proteome</keyword>
<gene>
    <name evidence="3" type="ORF">HMPREF0063_13070</name>
</gene>
<dbReference type="eggNOG" id="COG1463">
    <property type="taxonomic scope" value="Bacteria"/>
</dbReference>
<dbReference type="AlphaFoldDB" id="E2SGB1"/>
<dbReference type="InterPro" id="IPR052336">
    <property type="entry name" value="MlaD_Phospholipid_Transporter"/>
</dbReference>
<organism evidence="3 4">
    <name type="scientific">Aeromicrobium marinum DSM 15272</name>
    <dbReference type="NCBI Taxonomy" id="585531"/>
    <lineage>
        <taxon>Bacteria</taxon>
        <taxon>Bacillati</taxon>
        <taxon>Actinomycetota</taxon>
        <taxon>Actinomycetes</taxon>
        <taxon>Propionibacteriales</taxon>
        <taxon>Nocardioidaceae</taxon>
        <taxon>Aeromicrobium</taxon>
    </lineage>
</organism>
<dbReference type="RefSeq" id="WP_007078657.1">
    <property type="nucleotide sequence ID" value="NZ_CM001024.1"/>
</dbReference>
<dbReference type="Proteomes" id="UP000003111">
    <property type="component" value="Unassembled WGS sequence"/>
</dbReference>
<dbReference type="PRINTS" id="PR01782">
    <property type="entry name" value="MCEVIRFACTOR"/>
</dbReference>
<feature type="domain" description="Mce/MlaD" evidence="1">
    <location>
        <begin position="39"/>
        <end position="113"/>
    </location>
</feature>
<name>E2SGB1_9ACTN</name>
<dbReference type="NCBIfam" id="TIGR00996">
    <property type="entry name" value="Mtu_fam_mce"/>
    <property type="match status" value="1"/>
</dbReference>
<dbReference type="InterPro" id="IPR003399">
    <property type="entry name" value="Mce/MlaD"/>
</dbReference>
<dbReference type="HOGENOM" id="CLU_026704_2_0_11"/>
<dbReference type="EMBL" id="ACLF03000016">
    <property type="protein sequence ID" value="EFQ81868.1"/>
    <property type="molecule type" value="Genomic_DNA"/>
</dbReference>
<sequence>MKPFRERNPTIIGVVGFAVIALMLVAAFRADRLPIIGGGDTYYAEFAEIGGLKAGNEVRVAGVTVGTVDDIELDGNRVRVTFRITDPVEFGEQTGAAVRIRTLLGASFLALTPSGEGQLDQGATIPLARTVAPYDVVEAFSELSDTTSALDVDQVATALETLSEVAEETPEEFRAAIAGVSDLSSNLAARDQEINTLLVNLRQVSGVLNERNTELETLFRDSGTLFTAVTQRREAISDLLDATQLVSTELSLLVDETRADLRPALEKLQQVTDVLEKNQFELDELLRVYPTFLRLFSQALGTGPWFDTFLGISPDLVDGLTAVGAP</sequence>
<dbReference type="GO" id="GO:0005576">
    <property type="term" value="C:extracellular region"/>
    <property type="evidence" value="ECO:0007669"/>
    <property type="project" value="TreeGrafter"/>
</dbReference>
<evidence type="ECO:0000259" key="2">
    <source>
        <dbReference type="Pfam" id="PF11887"/>
    </source>
</evidence>
<comment type="caution">
    <text evidence="3">The sequence shown here is derived from an EMBL/GenBank/DDBJ whole genome shotgun (WGS) entry which is preliminary data.</text>
</comment>
<dbReference type="InterPro" id="IPR024516">
    <property type="entry name" value="Mce_C"/>
</dbReference>
<dbReference type="PANTHER" id="PTHR33371">
    <property type="entry name" value="INTERMEMBRANE PHOSPHOLIPID TRANSPORT SYSTEM BINDING PROTEIN MLAD-RELATED"/>
    <property type="match status" value="1"/>
</dbReference>
<dbReference type="STRING" id="585531.HMPREF0063_13070"/>
<dbReference type="InterPro" id="IPR005693">
    <property type="entry name" value="Mce"/>
</dbReference>
<dbReference type="Pfam" id="PF11887">
    <property type="entry name" value="Mce4_CUP1"/>
    <property type="match status" value="1"/>
</dbReference>
<evidence type="ECO:0000313" key="4">
    <source>
        <dbReference type="Proteomes" id="UP000003111"/>
    </source>
</evidence>
<dbReference type="OrthoDB" id="5241191at2"/>
<feature type="domain" description="Mammalian cell entry C-terminal" evidence="2">
    <location>
        <begin position="118"/>
        <end position="302"/>
    </location>
</feature>
<dbReference type="Pfam" id="PF02470">
    <property type="entry name" value="MlaD"/>
    <property type="match status" value="1"/>
</dbReference>
<evidence type="ECO:0000313" key="3">
    <source>
        <dbReference type="EMBL" id="EFQ81868.1"/>
    </source>
</evidence>
<dbReference type="PANTHER" id="PTHR33371:SF18">
    <property type="entry name" value="MCE-FAMILY PROTEIN MCE3C"/>
    <property type="match status" value="1"/>
</dbReference>